<dbReference type="AlphaFoldDB" id="A0A418VQW4"/>
<dbReference type="Proteomes" id="UP000285523">
    <property type="component" value="Unassembled WGS sequence"/>
</dbReference>
<accession>A0A418VQW4</accession>
<proteinExistence type="predicted"/>
<gene>
    <name evidence="1" type="ORF">D4Q52_00785</name>
</gene>
<dbReference type="Gene3D" id="2.60.120.620">
    <property type="entry name" value="q2cbj1_9rhob like domain"/>
    <property type="match status" value="1"/>
</dbReference>
<evidence type="ECO:0000313" key="2">
    <source>
        <dbReference type="Proteomes" id="UP000285523"/>
    </source>
</evidence>
<name>A0A418VQW4_RHOPL</name>
<comment type="caution">
    <text evidence="1">The sequence shown here is derived from an EMBL/GenBank/DDBJ whole genome shotgun (WGS) entry which is preliminary data.</text>
</comment>
<reference evidence="1 2" key="1">
    <citation type="submission" date="2018-09" db="EMBL/GenBank/DDBJ databases">
        <title>Draft genome sequence of Rhodopseudomonas palustris 2.1.18.</title>
        <authorList>
            <person name="Robertson S.L."/>
            <person name="Meyer T.E."/>
            <person name="Kyndt J.A."/>
        </authorList>
    </citation>
    <scope>NUCLEOTIDE SEQUENCE [LARGE SCALE GENOMIC DNA]</scope>
    <source>
        <strain evidence="1 2">2.1.18</strain>
    </source>
</reference>
<organism evidence="1 2">
    <name type="scientific">Rhodopseudomonas palustris</name>
    <dbReference type="NCBI Taxonomy" id="1076"/>
    <lineage>
        <taxon>Bacteria</taxon>
        <taxon>Pseudomonadati</taxon>
        <taxon>Pseudomonadota</taxon>
        <taxon>Alphaproteobacteria</taxon>
        <taxon>Hyphomicrobiales</taxon>
        <taxon>Nitrobacteraceae</taxon>
        <taxon>Rhodopseudomonas</taxon>
    </lineage>
</organism>
<dbReference type="RefSeq" id="WP_119854627.1">
    <property type="nucleotide sequence ID" value="NZ_QYYD01000001.1"/>
</dbReference>
<evidence type="ECO:0000313" key="1">
    <source>
        <dbReference type="EMBL" id="RJF78730.1"/>
    </source>
</evidence>
<sequence length="283" mass="31320">MDVRRIAARLSGGEIHYALGRFHFVRQIYGSLRELAEGQPAPPSGGGATLFPGADISEITRTINADAVYVGLNLPAETVAEIAEFARTEPLHANYDPDGPTFHYADVQRGRTPDGRSVAIGGVYKPCRCPAVQAVVDDPVLRSIVTGYLGHTPREIMTILHWSFASDFDDEERRRRLRHHVIDYHYDVSGFNFVYASFYITDTNRDSGAHVMMKRSHKKKPLRMLLGSASASSEAVRKQFGIENEITIEGPAGTGFVQDTSCYHRATPPTAGDRLMLAVRFIN</sequence>
<dbReference type="EMBL" id="QYYD01000001">
    <property type="protein sequence ID" value="RJF78730.1"/>
    <property type="molecule type" value="Genomic_DNA"/>
</dbReference>
<evidence type="ECO:0008006" key="3">
    <source>
        <dbReference type="Google" id="ProtNLM"/>
    </source>
</evidence>
<dbReference type="SUPFAM" id="SSF51197">
    <property type="entry name" value="Clavaminate synthase-like"/>
    <property type="match status" value="1"/>
</dbReference>
<dbReference type="OrthoDB" id="324927at2"/>
<protein>
    <recommendedName>
        <fullName evidence="3">Fe2OG dioxygenase domain-containing protein</fullName>
    </recommendedName>
</protein>